<sequence>MTSRDAVHTSPRGLRIPASNVASFLFSNPFRKDEPAIATAPLPSQRAHYLNERVPPHRTLYINQLTGAQLSWDRVRRDAGRVARGLRSLSFLQPANGEGKIVLSPIVMVQLPNCIVYAPVLFGVWAAGLTASTVNPFLTKSELEHVLRLSRPQAIITLAGGPLQTLRDAVAALDDTALRRHYERAGCIFVVDPEDDDYGARARPSKEPHLPGWTVRNWKWLLLDEPAEWVIPPMTEQEAKARIALVMWSSGTSEFDLRTFLELVSTFRATFIHIAPPVALALAKSPLVDRFDLSSVKRAISGGAPLGQEIITEVYKRTGIKVSMGLGMTETSGGTAQQSSLTWEEMQAAPGSTGRFMLGIDAKLIDEEGKVVKLGEPGELLLRSPMNFSCYLNDEKATAAAVTADGWYHSGDVAKMDEHGNVYIVDRLKDVIKYKGLQVAPAELESILCACPLVKDAGVTAVYSHAEATELPRAFVVPTDPSLVTSLGHVTPAQARFADEVRRHVEEHTVKYKWLRGGIVICKEIPTSPSGKRLRKLLKGVVHGTEVIMYPPTAKL</sequence>
<feature type="domain" description="AMP-binding enzyme C-terminal" evidence="2">
    <location>
        <begin position="443"/>
        <end position="532"/>
    </location>
</feature>
<feature type="domain" description="AMP-dependent synthetase/ligase" evidence="1">
    <location>
        <begin position="55"/>
        <end position="252"/>
    </location>
</feature>
<evidence type="ECO:0000313" key="4">
    <source>
        <dbReference type="Proteomes" id="UP000077266"/>
    </source>
</evidence>
<dbReference type="AlphaFoldDB" id="A0A165JKT4"/>
<organism evidence="3 4">
    <name type="scientific">Exidia glandulosa HHB12029</name>
    <dbReference type="NCBI Taxonomy" id="1314781"/>
    <lineage>
        <taxon>Eukaryota</taxon>
        <taxon>Fungi</taxon>
        <taxon>Dikarya</taxon>
        <taxon>Basidiomycota</taxon>
        <taxon>Agaricomycotina</taxon>
        <taxon>Agaricomycetes</taxon>
        <taxon>Auriculariales</taxon>
        <taxon>Exidiaceae</taxon>
        <taxon>Exidia</taxon>
    </lineage>
</organism>
<dbReference type="Proteomes" id="UP000077266">
    <property type="component" value="Unassembled WGS sequence"/>
</dbReference>
<evidence type="ECO:0000259" key="1">
    <source>
        <dbReference type="Pfam" id="PF00501"/>
    </source>
</evidence>
<evidence type="ECO:0000259" key="2">
    <source>
        <dbReference type="Pfam" id="PF13193"/>
    </source>
</evidence>
<dbReference type="Pfam" id="PF13193">
    <property type="entry name" value="AMP-binding_C"/>
    <property type="match status" value="1"/>
</dbReference>
<dbReference type="InterPro" id="IPR000873">
    <property type="entry name" value="AMP-dep_synth/lig_dom"/>
</dbReference>
<evidence type="ECO:0000313" key="3">
    <source>
        <dbReference type="EMBL" id="KZV94993.1"/>
    </source>
</evidence>
<protein>
    <submittedName>
        <fullName evidence="3">Acetyl-CoA synthetase-like protein</fullName>
    </submittedName>
</protein>
<dbReference type="SUPFAM" id="SSF56801">
    <property type="entry name" value="Acetyl-CoA synthetase-like"/>
    <property type="match status" value="1"/>
</dbReference>
<dbReference type="InParanoid" id="A0A165JKT4"/>
<dbReference type="OrthoDB" id="6509636at2759"/>
<dbReference type="InterPro" id="IPR045851">
    <property type="entry name" value="AMP-bd_C_sf"/>
</dbReference>
<dbReference type="GO" id="GO:0016405">
    <property type="term" value="F:CoA-ligase activity"/>
    <property type="evidence" value="ECO:0007669"/>
    <property type="project" value="TreeGrafter"/>
</dbReference>
<dbReference type="Gene3D" id="3.30.300.30">
    <property type="match status" value="1"/>
</dbReference>
<dbReference type="GO" id="GO:0019748">
    <property type="term" value="P:secondary metabolic process"/>
    <property type="evidence" value="ECO:0007669"/>
    <property type="project" value="TreeGrafter"/>
</dbReference>
<feature type="domain" description="AMP-dependent synthetase/ligase" evidence="1">
    <location>
        <begin position="256"/>
        <end position="392"/>
    </location>
</feature>
<dbReference type="Gene3D" id="3.40.50.12780">
    <property type="entry name" value="N-terminal domain of ligase-like"/>
    <property type="match status" value="2"/>
</dbReference>
<dbReference type="EMBL" id="KV425964">
    <property type="protein sequence ID" value="KZV94993.1"/>
    <property type="molecule type" value="Genomic_DNA"/>
</dbReference>
<keyword evidence="4" id="KW-1185">Reference proteome</keyword>
<dbReference type="PANTHER" id="PTHR24096:SF295">
    <property type="entry name" value="ACETYL-COA SYNTHETASE-LIKE PROTEIN"/>
    <property type="match status" value="1"/>
</dbReference>
<reference evidence="3 4" key="1">
    <citation type="journal article" date="2016" name="Mol. Biol. Evol.">
        <title>Comparative Genomics of Early-Diverging Mushroom-Forming Fungi Provides Insights into the Origins of Lignocellulose Decay Capabilities.</title>
        <authorList>
            <person name="Nagy L.G."/>
            <person name="Riley R."/>
            <person name="Tritt A."/>
            <person name="Adam C."/>
            <person name="Daum C."/>
            <person name="Floudas D."/>
            <person name="Sun H."/>
            <person name="Yadav J.S."/>
            <person name="Pangilinan J."/>
            <person name="Larsson K.H."/>
            <person name="Matsuura K."/>
            <person name="Barry K."/>
            <person name="Labutti K."/>
            <person name="Kuo R."/>
            <person name="Ohm R.A."/>
            <person name="Bhattacharya S.S."/>
            <person name="Shirouzu T."/>
            <person name="Yoshinaga Y."/>
            <person name="Martin F.M."/>
            <person name="Grigoriev I.V."/>
            <person name="Hibbett D.S."/>
        </authorList>
    </citation>
    <scope>NUCLEOTIDE SEQUENCE [LARGE SCALE GENOMIC DNA]</scope>
    <source>
        <strain evidence="3 4">HHB12029</strain>
    </source>
</reference>
<dbReference type="InterPro" id="IPR042099">
    <property type="entry name" value="ANL_N_sf"/>
</dbReference>
<dbReference type="PANTHER" id="PTHR24096">
    <property type="entry name" value="LONG-CHAIN-FATTY-ACID--COA LIGASE"/>
    <property type="match status" value="1"/>
</dbReference>
<proteinExistence type="predicted"/>
<gene>
    <name evidence="3" type="ORF">EXIGLDRAFT_672542</name>
</gene>
<dbReference type="InterPro" id="IPR025110">
    <property type="entry name" value="AMP-bd_C"/>
</dbReference>
<accession>A0A165JKT4</accession>
<name>A0A165JKT4_EXIGL</name>
<dbReference type="Pfam" id="PF00501">
    <property type="entry name" value="AMP-binding"/>
    <property type="match status" value="2"/>
</dbReference>
<dbReference type="STRING" id="1314781.A0A165JKT4"/>